<dbReference type="Proteomes" id="UP000663889">
    <property type="component" value="Unassembled WGS sequence"/>
</dbReference>
<dbReference type="Pfam" id="PF02171">
    <property type="entry name" value="Piwi"/>
    <property type="match status" value="1"/>
</dbReference>
<dbReference type="EMBL" id="CAJNOU010000325">
    <property type="protein sequence ID" value="CAF0959739.1"/>
    <property type="molecule type" value="Genomic_DNA"/>
</dbReference>
<reference evidence="3" key="1">
    <citation type="submission" date="2021-02" db="EMBL/GenBank/DDBJ databases">
        <authorList>
            <person name="Nowell W R."/>
        </authorList>
    </citation>
    <scope>NUCLEOTIDE SEQUENCE</scope>
</reference>
<dbReference type="SMART" id="SM00950">
    <property type="entry name" value="Piwi"/>
    <property type="match status" value="1"/>
</dbReference>
<evidence type="ECO:0000313" key="3">
    <source>
        <dbReference type="EMBL" id="CAF0959739.1"/>
    </source>
</evidence>
<dbReference type="Gene3D" id="3.30.420.10">
    <property type="entry name" value="Ribonuclease H-like superfamily/Ribonuclease H"/>
    <property type="match status" value="1"/>
</dbReference>
<gene>
    <name evidence="3" type="ORF">SEV965_LOCUS8699</name>
</gene>
<sequence length="1019" mass="119600">MQCYLVFQTIPKLKYFSLKSRIIGDDELIYLKLIINKVNYIEKLKIRLNIKESMNDNCIIDGNFLDKYLMINILNNLIDFDFYIVSKCKMLFSNDIQKIINSFKIHRFFNDYHWKNIQCFFDKNMSYQHISSNEIIFKPKYFCGIIDYPTIFDWQFVKYISVGLCSSIYLFLKQFDDIFPHINSIQFNMARTSRIDDISSDYSQRRAHSLTGLINETTSRNGQIENGSYGVTTAKAPSDTNGNDTKKRSRSFARPTIRSAVPNSQLITIIKRPSQSEHAGQKVELHTNHFRINFSKQTNELILYQFDFKLFIRDGLWRSCRKDERLQVLKKILEQEHFPLVWYDEGKNLYSIENLILNYEQAYQCEIKHEPTGRTNKFLFLIINLVKTYKLKHIFDFIQNKISQQPHDLIRILETLFKQTQISDMIKIKNQSYPKHQPLKDIGCGRGMALGFYQGIVLGERGPTININNIFCCFYQNYNLVEFISCYLNHDIRECGIPSKYQLIVGKILETLWLLLPRADEIGPYRFQSFHHSANGHTFNNNKNEQIVSCSHDKKNIYIIHYPNLPLIKLYHPDYTNQTCIVPMEFITVDQGQLSLEPFTTKQYAKIKKIIALHPQECYEMIQSITNEHLKNLGIIVDNEMLMVPARILPQLQIKYDDVIERVQIGKWYLNNRFNKVREIRTWAVVFINQHKLDNRQIDLTRDFVQKIRLAMSKYAIQFNSSPIEKSDVAVPQTILAHINELKMQGCEVIIYILNQVDNDIYDVIKDFENVQTDTIIQCVLFDQLMSISDSCDMNMYIQNNLVKELRAKLGGVNQFVSLMRALTSPPARSDIFMFFGKISLEIIEDFHIHVDYFLRVFSNYNSHLPNKLVFYQVGRHNQSFQNILNHQLQQAIQRACQELYGHNSILQICFVLVKKNHNTRFFILDKQSNRAHNIQPGTVVDTDIVPPNGFYFYLNSHAPIKGTSRPVLYQVLYDEIGFTSDEIQQLTYYLCHIDVRCRKGILVPAPVYYATQCVSHRR</sequence>
<dbReference type="SUPFAM" id="SSF101690">
    <property type="entry name" value="PAZ domain"/>
    <property type="match status" value="1"/>
</dbReference>
<dbReference type="GO" id="GO:0003676">
    <property type="term" value="F:nucleic acid binding"/>
    <property type="evidence" value="ECO:0007669"/>
    <property type="project" value="InterPro"/>
</dbReference>
<accession>A0A814DU91</accession>
<feature type="domain" description="Piwi" evidence="2">
    <location>
        <begin position="855"/>
        <end position="1011"/>
    </location>
</feature>
<dbReference type="InterPro" id="IPR003165">
    <property type="entry name" value="Piwi"/>
</dbReference>
<dbReference type="AlphaFoldDB" id="A0A814DU91"/>
<dbReference type="InterPro" id="IPR032474">
    <property type="entry name" value="Argonaute_N"/>
</dbReference>
<organism evidence="3 4">
    <name type="scientific">Rotaria sordida</name>
    <dbReference type="NCBI Taxonomy" id="392033"/>
    <lineage>
        <taxon>Eukaryota</taxon>
        <taxon>Metazoa</taxon>
        <taxon>Spiralia</taxon>
        <taxon>Gnathifera</taxon>
        <taxon>Rotifera</taxon>
        <taxon>Eurotatoria</taxon>
        <taxon>Bdelloidea</taxon>
        <taxon>Philodinida</taxon>
        <taxon>Philodinidae</taxon>
        <taxon>Rotaria</taxon>
    </lineage>
</organism>
<dbReference type="InterPro" id="IPR012337">
    <property type="entry name" value="RNaseH-like_sf"/>
</dbReference>
<dbReference type="PANTHER" id="PTHR22891">
    <property type="entry name" value="EUKARYOTIC TRANSLATION INITIATION FACTOR 2C"/>
    <property type="match status" value="1"/>
</dbReference>
<dbReference type="SUPFAM" id="SSF53098">
    <property type="entry name" value="Ribonuclease H-like"/>
    <property type="match status" value="1"/>
</dbReference>
<feature type="region of interest" description="Disordered" evidence="1">
    <location>
        <begin position="221"/>
        <end position="254"/>
    </location>
</feature>
<proteinExistence type="predicted"/>
<dbReference type="Gene3D" id="3.40.50.2300">
    <property type="match status" value="1"/>
</dbReference>
<name>A0A814DU91_9BILA</name>
<dbReference type="Pfam" id="PF16486">
    <property type="entry name" value="ArgoN"/>
    <property type="match status" value="1"/>
</dbReference>
<dbReference type="InterPro" id="IPR036085">
    <property type="entry name" value="PAZ_dom_sf"/>
</dbReference>
<dbReference type="PROSITE" id="PS50822">
    <property type="entry name" value="PIWI"/>
    <property type="match status" value="1"/>
</dbReference>
<evidence type="ECO:0000259" key="2">
    <source>
        <dbReference type="PROSITE" id="PS50822"/>
    </source>
</evidence>
<feature type="compositionally biased region" description="Polar residues" evidence="1">
    <location>
        <begin position="221"/>
        <end position="231"/>
    </location>
</feature>
<evidence type="ECO:0000256" key="1">
    <source>
        <dbReference type="SAM" id="MobiDB-lite"/>
    </source>
</evidence>
<comment type="caution">
    <text evidence="3">The sequence shown here is derived from an EMBL/GenBank/DDBJ whole genome shotgun (WGS) entry which is preliminary data.</text>
</comment>
<evidence type="ECO:0000313" key="4">
    <source>
        <dbReference type="Proteomes" id="UP000663889"/>
    </source>
</evidence>
<dbReference type="InterPro" id="IPR036397">
    <property type="entry name" value="RNaseH_sf"/>
</dbReference>
<protein>
    <recommendedName>
        <fullName evidence="2">Piwi domain-containing protein</fullName>
    </recommendedName>
</protein>